<comment type="caution">
    <text evidence="2">The sequence shown here is derived from an EMBL/GenBank/DDBJ whole genome shotgun (WGS) entry which is preliminary data.</text>
</comment>
<organism evidence="2 3">
    <name type="scientific">Bionectria ochroleuca</name>
    <name type="common">Gliocladium roseum</name>
    <dbReference type="NCBI Taxonomy" id="29856"/>
    <lineage>
        <taxon>Eukaryota</taxon>
        <taxon>Fungi</taxon>
        <taxon>Dikarya</taxon>
        <taxon>Ascomycota</taxon>
        <taxon>Pezizomycotina</taxon>
        <taxon>Sordariomycetes</taxon>
        <taxon>Hypocreomycetidae</taxon>
        <taxon>Hypocreales</taxon>
        <taxon>Bionectriaceae</taxon>
        <taxon>Clonostachys</taxon>
    </lineage>
</organism>
<evidence type="ECO:0000256" key="1">
    <source>
        <dbReference type="SAM" id="SignalP"/>
    </source>
</evidence>
<reference evidence="2 3" key="1">
    <citation type="submission" date="2019-06" db="EMBL/GenBank/DDBJ databases">
        <authorList>
            <person name="Broberg M."/>
        </authorList>
    </citation>
    <scope>NUCLEOTIDE SEQUENCE [LARGE SCALE GENOMIC DNA]</scope>
</reference>
<evidence type="ECO:0000313" key="2">
    <source>
        <dbReference type="EMBL" id="VUC37618.1"/>
    </source>
</evidence>
<feature type="chain" id="PRO_5045858447" evidence="1">
    <location>
        <begin position="18"/>
        <end position="173"/>
    </location>
</feature>
<evidence type="ECO:0000313" key="3">
    <source>
        <dbReference type="Proteomes" id="UP000766486"/>
    </source>
</evidence>
<dbReference type="EMBL" id="CABFNS010001012">
    <property type="protein sequence ID" value="VUC37618.1"/>
    <property type="molecule type" value="Genomic_DNA"/>
</dbReference>
<gene>
    <name evidence="2" type="ORF">CLO192961_LOCUS476218</name>
</gene>
<sequence>MKLTYTLAAVLAGFASAQVYSGPLYVYGSTTTPEVNNLQVFSNGENIYLGDYKALNDPEYAPVTSRIYLNPNTTGLSQKPTWSNRILAEPNYTGASGLKVVALDPNAGNLADYRTKWIAYGTAIFAAADSGDASYSGREYAEKSTIAGVWDVYAYWIGSADNHWFNFRTKQIA</sequence>
<accession>A0ABY6V5F3</accession>
<protein>
    <submittedName>
        <fullName evidence="2">Uncharacterized protein</fullName>
    </submittedName>
</protein>
<keyword evidence="1" id="KW-0732">Signal</keyword>
<name>A0ABY6V5F3_BIOOC</name>
<feature type="signal peptide" evidence="1">
    <location>
        <begin position="1"/>
        <end position="17"/>
    </location>
</feature>
<proteinExistence type="predicted"/>
<dbReference type="Proteomes" id="UP000766486">
    <property type="component" value="Unassembled WGS sequence"/>
</dbReference>
<keyword evidence="3" id="KW-1185">Reference proteome</keyword>